<organism evidence="1 2">
    <name type="scientific">Primorskyibacter sedentarius</name>
    <dbReference type="NCBI Taxonomy" id="745311"/>
    <lineage>
        <taxon>Bacteria</taxon>
        <taxon>Pseudomonadati</taxon>
        <taxon>Pseudomonadota</taxon>
        <taxon>Alphaproteobacteria</taxon>
        <taxon>Rhodobacterales</taxon>
        <taxon>Roseobacteraceae</taxon>
        <taxon>Primorskyibacter</taxon>
    </lineage>
</organism>
<dbReference type="EMBL" id="SLZU01000005">
    <property type="protein sequence ID" value="TCS64458.1"/>
    <property type="molecule type" value="Genomic_DNA"/>
</dbReference>
<dbReference type="RefSeq" id="WP_132244184.1">
    <property type="nucleotide sequence ID" value="NZ_SLZU01000005.1"/>
</dbReference>
<sequence length="99" mass="10939">MQRNGGGGHVIVHRHHQPLIAKKTGHLKDERTVSQKVQLVNMGHTNAGTFAMITAHLTAKKALLKELRDFHFENTACTCNARLLIVSLSAEPMQSGKFI</sequence>
<comment type="caution">
    <text evidence="1">The sequence shown here is derived from an EMBL/GenBank/DDBJ whole genome shotgun (WGS) entry which is preliminary data.</text>
</comment>
<evidence type="ECO:0000313" key="1">
    <source>
        <dbReference type="EMBL" id="TCS64458.1"/>
    </source>
</evidence>
<dbReference type="AlphaFoldDB" id="A0A4R3JEH1"/>
<accession>A0A4R3JEH1</accession>
<keyword evidence="2" id="KW-1185">Reference proteome</keyword>
<name>A0A4R3JEH1_9RHOB</name>
<proteinExistence type="predicted"/>
<gene>
    <name evidence="1" type="ORF">EDD52_10518</name>
</gene>
<dbReference type="Proteomes" id="UP000295696">
    <property type="component" value="Unassembled WGS sequence"/>
</dbReference>
<protein>
    <submittedName>
        <fullName evidence="1">Uncharacterized protein</fullName>
    </submittedName>
</protein>
<evidence type="ECO:0000313" key="2">
    <source>
        <dbReference type="Proteomes" id="UP000295696"/>
    </source>
</evidence>
<reference evidence="1 2" key="1">
    <citation type="submission" date="2019-03" db="EMBL/GenBank/DDBJ databases">
        <title>Genomic Encyclopedia of Type Strains, Phase IV (KMG-IV): sequencing the most valuable type-strain genomes for metagenomic binning, comparative biology and taxonomic classification.</title>
        <authorList>
            <person name="Goeker M."/>
        </authorList>
    </citation>
    <scope>NUCLEOTIDE SEQUENCE [LARGE SCALE GENOMIC DNA]</scope>
    <source>
        <strain evidence="1 2">DSM 104836</strain>
    </source>
</reference>